<accession>A0A4Y2IPG4</accession>
<evidence type="ECO:0000313" key="3">
    <source>
        <dbReference type="EMBL" id="GBM78866.1"/>
    </source>
</evidence>
<protein>
    <recommendedName>
        <fullName evidence="1">RNA-directed DNA polymerase</fullName>
        <ecNumber evidence="1">2.7.7.49</ecNumber>
    </recommendedName>
</protein>
<sequence>MFLADTLSRAFPVNETVNDDPEMLNIVHTISKHLPMSEKRIMQFKRKTELDPEFQIVVKYIQEGWPKSCKNVDNSVKLYYKVKNDLYINEGLLFMNEKLIVLYSLRRDMLQLIHEAHFGIEKCKTRAREIMYWPGMNSDIENEVSQSAICEKFKKASSKKPLKPHTLPFRPFEKIGVDIMDFDNGMVERALGIAKGIMRKAKEDSKYCFVGLMEYRNTPISCLNLFPPQIMFNLRLKTKLPISNKLLNAELFNNIREILIMRQNIQKFYYDETAHALSELKQKESVRIPNFKNKTWEPAEIVSKHKLHPRSYFVKDQFGKILRRNRKHIRKSNTPFNIETDPNDEIINISQSDSVLLNSQAFNRSDCNVQRSHRVRKSPSYLSDYGV</sequence>
<proteinExistence type="predicted"/>
<dbReference type="Gene3D" id="1.10.340.70">
    <property type="match status" value="1"/>
</dbReference>
<dbReference type="PANTHER" id="PTHR37984:SF7">
    <property type="entry name" value="INTEGRASE CATALYTIC DOMAIN-CONTAINING PROTEIN"/>
    <property type="match status" value="1"/>
</dbReference>
<dbReference type="Pfam" id="PF17921">
    <property type="entry name" value="Integrase_H2C2"/>
    <property type="match status" value="1"/>
</dbReference>
<evidence type="ECO:0000256" key="1">
    <source>
        <dbReference type="ARBA" id="ARBA00012493"/>
    </source>
</evidence>
<dbReference type="OrthoDB" id="2286242at2759"/>
<gene>
    <name evidence="3" type="ORF">AVEN_157824_1</name>
</gene>
<name>A0A4Y2IPG4_ARAVE</name>
<evidence type="ECO:0000259" key="2">
    <source>
        <dbReference type="Pfam" id="PF17921"/>
    </source>
</evidence>
<dbReference type="Proteomes" id="UP000499080">
    <property type="component" value="Unassembled WGS sequence"/>
</dbReference>
<dbReference type="GO" id="GO:0003964">
    <property type="term" value="F:RNA-directed DNA polymerase activity"/>
    <property type="evidence" value="ECO:0007669"/>
    <property type="project" value="UniProtKB-EC"/>
</dbReference>
<dbReference type="EC" id="2.7.7.49" evidence="1"/>
<reference evidence="3 4" key="1">
    <citation type="journal article" date="2019" name="Sci. Rep.">
        <title>Orb-weaving spider Araneus ventricosus genome elucidates the spidroin gene catalogue.</title>
        <authorList>
            <person name="Kono N."/>
            <person name="Nakamura H."/>
            <person name="Ohtoshi R."/>
            <person name="Moran D.A.P."/>
            <person name="Shinohara A."/>
            <person name="Yoshida Y."/>
            <person name="Fujiwara M."/>
            <person name="Mori M."/>
            <person name="Tomita M."/>
            <person name="Arakawa K."/>
        </authorList>
    </citation>
    <scope>NUCLEOTIDE SEQUENCE [LARGE SCALE GENOMIC DNA]</scope>
</reference>
<dbReference type="InterPro" id="IPR050951">
    <property type="entry name" value="Retrovirus_Pol_polyprotein"/>
</dbReference>
<comment type="caution">
    <text evidence="3">The sequence shown here is derived from an EMBL/GenBank/DDBJ whole genome shotgun (WGS) entry which is preliminary data.</text>
</comment>
<keyword evidence="4" id="KW-1185">Reference proteome</keyword>
<feature type="domain" description="Integrase zinc-binding" evidence="2">
    <location>
        <begin position="104"/>
        <end position="155"/>
    </location>
</feature>
<dbReference type="FunFam" id="1.10.340.70:FF:000004">
    <property type="entry name" value="Retrovirus-related Pol polyprotein from transposon 297-like Protein"/>
    <property type="match status" value="1"/>
</dbReference>
<dbReference type="InterPro" id="IPR041588">
    <property type="entry name" value="Integrase_H2C2"/>
</dbReference>
<organism evidence="3 4">
    <name type="scientific">Araneus ventricosus</name>
    <name type="common">Orbweaver spider</name>
    <name type="synonym">Epeira ventricosa</name>
    <dbReference type="NCBI Taxonomy" id="182803"/>
    <lineage>
        <taxon>Eukaryota</taxon>
        <taxon>Metazoa</taxon>
        <taxon>Ecdysozoa</taxon>
        <taxon>Arthropoda</taxon>
        <taxon>Chelicerata</taxon>
        <taxon>Arachnida</taxon>
        <taxon>Araneae</taxon>
        <taxon>Araneomorphae</taxon>
        <taxon>Entelegynae</taxon>
        <taxon>Araneoidea</taxon>
        <taxon>Araneidae</taxon>
        <taxon>Araneus</taxon>
    </lineage>
</organism>
<dbReference type="EMBL" id="BGPR01002783">
    <property type="protein sequence ID" value="GBM78866.1"/>
    <property type="molecule type" value="Genomic_DNA"/>
</dbReference>
<evidence type="ECO:0000313" key="4">
    <source>
        <dbReference type="Proteomes" id="UP000499080"/>
    </source>
</evidence>
<dbReference type="PANTHER" id="PTHR37984">
    <property type="entry name" value="PROTEIN CBG26694"/>
    <property type="match status" value="1"/>
</dbReference>
<dbReference type="AlphaFoldDB" id="A0A4Y2IPG4"/>